<dbReference type="AlphaFoldDB" id="A0A9P7CWW0"/>
<dbReference type="EMBL" id="JABBWD010000095">
    <property type="protein sequence ID" value="KAG1766520.1"/>
    <property type="molecule type" value="Genomic_DNA"/>
</dbReference>
<gene>
    <name evidence="1" type="ORF">EV702DRAFT_1050682</name>
</gene>
<dbReference type="OrthoDB" id="3263473at2759"/>
<proteinExistence type="predicted"/>
<name>A0A9P7CWW0_9AGAM</name>
<evidence type="ECO:0000313" key="2">
    <source>
        <dbReference type="Proteomes" id="UP000714275"/>
    </source>
</evidence>
<keyword evidence="2" id="KW-1185">Reference proteome</keyword>
<accession>A0A9P7CWW0</accession>
<sequence length="113" mass="12988">MWKQGVEKWEADMSATNPFSPTTATITQASEWCKARARANRWTEEVQFHWRRCGVSENSFRGMLHGGMSRQGEERVGIKGYAKRQACLRRKLQIAFNDMWGMIESSTTAEAQL</sequence>
<dbReference type="Proteomes" id="UP000714275">
    <property type="component" value="Unassembled WGS sequence"/>
</dbReference>
<comment type="caution">
    <text evidence="1">The sequence shown here is derived from an EMBL/GenBank/DDBJ whole genome shotgun (WGS) entry which is preliminary data.</text>
</comment>
<protein>
    <submittedName>
        <fullName evidence="1">Uncharacterized protein</fullName>
    </submittedName>
</protein>
<reference evidence="1" key="1">
    <citation type="journal article" date="2020" name="New Phytol.">
        <title>Comparative genomics reveals dynamic genome evolution in host specialist ectomycorrhizal fungi.</title>
        <authorList>
            <person name="Lofgren L.A."/>
            <person name="Nguyen N.H."/>
            <person name="Vilgalys R."/>
            <person name="Ruytinx J."/>
            <person name="Liao H.L."/>
            <person name="Branco S."/>
            <person name="Kuo A."/>
            <person name="LaButti K."/>
            <person name="Lipzen A."/>
            <person name="Andreopoulos W."/>
            <person name="Pangilinan J."/>
            <person name="Riley R."/>
            <person name="Hundley H."/>
            <person name="Na H."/>
            <person name="Barry K."/>
            <person name="Grigoriev I.V."/>
            <person name="Stajich J.E."/>
            <person name="Kennedy P.G."/>
        </authorList>
    </citation>
    <scope>NUCLEOTIDE SEQUENCE</scope>
    <source>
        <strain evidence="1">DOB743</strain>
    </source>
</reference>
<evidence type="ECO:0000313" key="1">
    <source>
        <dbReference type="EMBL" id="KAG1766520.1"/>
    </source>
</evidence>
<organism evidence="1 2">
    <name type="scientific">Suillus placidus</name>
    <dbReference type="NCBI Taxonomy" id="48579"/>
    <lineage>
        <taxon>Eukaryota</taxon>
        <taxon>Fungi</taxon>
        <taxon>Dikarya</taxon>
        <taxon>Basidiomycota</taxon>
        <taxon>Agaricomycotina</taxon>
        <taxon>Agaricomycetes</taxon>
        <taxon>Agaricomycetidae</taxon>
        <taxon>Boletales</taxon>
        <taxon>Suillineae</taxon>
        <taxon>Suillaceae</taxon>
        <taxon>Suillus</taxon>
    </lineage>
</organism>